<keyword evidence="1" id="KW-0472">Membrane</keyword>
<protein>
    <submittedName>
        <fullName evidence="2">Uncharacterized protein</fullName>
    </submittedName>
</protein>
<evidence type="ECO:0000313" key="3">
    <source>
        <dbReference type="EMBL" id="QJH97641.1"/>
    </source>
</evidence>
<evidence type="ECO:0000313" key="2">
    <source>
        <dbReference type="EMBL" id="QJA63402.1"/>
    </source>
</evidence>
<feature type="transmembrane region" description="Helical" evidence="1">
    <location>
        <begin position="12"/>
        <end position="29"/>
    </location>
</feature>
<name>A0A6M3J386_9ZZZZ</name>
<dbReference type="AlphaFoldDB" id="A0A6M3J386"/>
<evidence type="ECO:0000256" key="1">
    <source>
        <dbReference type="SAM" id="Phobius"/>
    </source>
</evidence>
<gene>
    <name evidence="2" type="ORF">MM415B00628_0020</name>
    <name evidence="3" type="ORF">TM448B01052_0007</name>
</gene>
<sequence length="90" mass="10197">MDKTRTTLWEIVNHNITIGAVIVGIIFWVNSTDKVANDAVIKLQTNQNILIQDIDRIQNNHLAHIQETLTDLTVKIAVLIANQEKLLNQN</sequence>
<keyword evidence="1" id="KW-0812">Transmembrane</keyword>
<reference evidence="2" key="1">
    <citation type="submission" date="2020-03" db="EMBL/GenBank/DDBJ databases">
        <title>The deep terrestrial virosphere.</title>
        <authorList>
            <person name="Holmfeldt K."/>
            <person name="Nilsson E."/>
            <person name="Simone D."/>
            <person name="Lopez-Fernandez M."/>
            <person name="Wu X."/>
            <person name="de Brujin I."/>
            <person name="Lundin D."/>
            <person name="Andersson A."/>
            <person name="Bertilsson S."/>
            <person name="Dopson M."/>
        </authorList>
    </citation>
    <scope>NUCLEOTIDE SEQUENCE</scope>
    <source>
        <strain evidence="2">MM415B00628</strain>
        <strain evidence="3">TM448B01052</strain>
    </source>
</reference>
<dbReference type="EMBL" id="MT144695">
    <property type="protein sequence ID" value="QJH97641.1"/>
    <property type="molecule type" value="Genomic_DNA"/>
</dbReference>
<proteinExistence type="predicted"/>
<organism evidence="2">
    <name type="scientific">viral metagenome</name>
    <dbReference type="NCBI Taxonomy" id="1070528"/>
    <lineage>
        <taxon>unclassified sequences</taxon>
        <taxon>metagenomes</taxon>
        <taxon>organismal metagenomes</taxon>
    </lineage>
</organism>
<accession>A0A6M3J386</accession>
<dbReference type="EMBL" id="MT141496">
    <property type="protein sequence ID" value="QJA63402.1"/>
    <property type="molecule type" value="Genomic_DNA"/>
</dbReference>
<keyword evidence="1" id="KW-1133">Transmembrane helix</keyword>